<dbReference type="EMBL" id="AP024418">
    <property type="protein sequence ID" value="BCR86806.1"/>
    <property type="molecule type" value="Genomic_DNA"/>
</dbReference>
<dbReference type="AlphaFoldDB" id="A0A7R7VLB5"/>
<gene>
    <name evidence="1" type="ORF">ACHE_30793A</name>
</gene>
<proteinExistence type="predicted"/>
<dbReference type="RefSeq" id="XP_043135328.1">
    <property type="nucleotide sequence ID" value="XM_043277450.1"/>
</dbReference>
<reference evidence="1" key="2">
    <citation type="submission" date="2021-02" db="EMBL/GenBank/DDBJ databases">
        <title>Aspergillus chevalieri M1 genome sequence.</title>
        <authorList>
            <person name="Kadooka C."/>
            <person name="Mori K."/>
            <person name="Futagami T."/>
        </authorList>
    </citation>
    <scope>NUCLEOTIDE SEQUENCE</scope>
    <source>
        <strain evidence="1">M1</strain>
    </source>
</reference>
<reference evidence="1" key="1">
    <citation type="submission" date="2021-01" db="EMBL/GenBank/DDBJ databases">
        <authorList>
            <consortium name="Aspergillus chevalieri M1 genome sequencing consortium"/>
            <person name="Kazuki M."/>
            <person name="Futagami T."/>
        </authorList>
    </citation>
    <scope>NUCLEOTIDE SEQUENCE</scope>
    <source>
        <strain evidence="1">M1</strain>
    </source>
</reference>
<sequence length="108" mass="12492">MPKHDVYEDVPPENSDKPYNTTALWPLGENWMALAEMFRIETYEFSYPYSNVETPGSETQLRWQNFQFAIARLTSSELINCGFLCAFADILPSGQSYPDFEKRKVGRP</sequence>
<evidence type="ECO:0000313" key="1">
    <source>
        <dbReference type="EMBL" id="BCR86806.1"/>
    </source>
</evidence>
<dbReference type="Proteomes" id="UP000637239">
    <property type="component" value="Chromosome 3"/>
</dbReference>
<protein>
    <submittedName>
        <fullName evidence="1">Uncharacterized protein</fullName>
    </submittedName>
</protein>
<dbReference type="GeneID" id="66981165"/>
<organism evidence="1 2">
    <name type="scientific">Aspergillus chevalieri</name>
    <name type="common">Eurotium chevalieri</name>
    <dbReference type="NCBI Taxonomy" id="182096"/>
    <lineage>
        <taxon>Eukaryota</taxon>
        <taxon>Fungi</taxon>
        <taxon>Dikarya</taxon>
        <taxon>Ascomycota</taxon>
        <taxon>Pezizomycotina</taxon>
        <taxon>Eurotiomycetes</taxon>
        <taxon>Eurotiomycetidae</taxon>
        <taxon>Eurotiales</taxon>
        <taxon>Aspergillaceae</taxon>
        <taxon>Aspergillus</taxon>
        <taxon>Aspergillus subgen. Aspergillus</taxon>
    </lineage>
</organism>
<name>A0A7R7VLB5_ASPCH</name>
<dbReference type="KEGG" id="ache:ACHE_30793A"/>
<accession>A0A7R7VLB5</accession>
<keyword evidence="2" id="KW-1185">Reference proteome</keyword>
<evidence type="ECO:0000313" key="2">
    <source>
        <dbReference type="Proteomes" id="UP000637239"/>
    </source>
</evidence>